<evidence type="ECO:0000256" key="1">
    <source>
        <dbReference type="PROSITE-ProRule" id="PRU00047"/>
    </source>
</evidence>
<reference evidence="3" key="1">
    <citation type="submission" date="2013-07" db="EMBL/GenBank/DDBJ databases">
        <title>Midgut Transcriptome Profiling of Anoplphora glabripennis, a Lignocellulose Degrading, Wood-Boring Cerambycid.</title>
        <authorList>
            <person name="Scully E.D."/>
            <person name="Hoover K."/>
            <person name="Carlson J.E."/>
            <person name="Tien M."/>
            <person name="Geib S.M."/>
        </authorList>
    </citation>
    <scope>NUCLEOTIDE SEQUENCE</scope>
</reference>
<proteinExistence type="predicted"/>
<dbReference type="InterPro" id="IPR021109">
    <property type="entry name" value="Peptidase_aspartic_dom_sf"/>
</dbReference>
<feature type="domain" description="CCHC-type" evidence="2">
    <location>
        <begin position="133"/>
        <end position="148"/>
    </location>
</feature>
<sequence length="641" mass="72942">VRQHLSSLEALKMPVEHWDVILVCILTKKLDFHTHKAYELEKTKTELPTVENFLDIVERQCSALVMVAHSTHSNQNKQKQRTFTHVTSEFSNTHFEHKCEFGSNKKHSIYQCPKFKAYTVEQRQEFVTKNGLCYNCIKKGHSTNQCKSSNCRVCDKRHHTYLHKPTSNIQGVSTNTSESKSDTAGNATVLHTNNTNNVQVLLPTAQINVVTANGKFIRARALLDSGSQTSFITTKLFKQTDLRAYNQNIQVLGLSSNPIQVTKMVDIKIQSRITDFTAKLSCAILDSITADLPHYPVNTNKFTIPDYIALADPEYHTPTQVDILIGGDLFFEIMSFKSKQLGNNLPFLQDTKLGYIVTGKAPTSYSHQVRALCSTSTRDVDEIISRFWKLEEVTSNTNSIHFRNPKERLCEKSFVENTSLSNGHFTVRLPFIDDTARSLLGGSFNMALRRFYSLERRLLKDEKLQLEYKKFIHEYISLGHAKYSNLDLSIFKNDNTDGYFLPHHPVIRESSLTTKLRVVFDASLKTTSGYSLNDILLTGPTVQPELFDKLCRFRTHKYVITADIEKMYRGIKVADQDTDLQRILWRDNPNDPLQCITLVTVTYGTSAAPFLATRSLVKLADDYATDYPLASNALRQDTYVD</sequence>
<dbReference type="PANTHER" id="PTHR47331:SF5">
    <property type="entry name" value="RIBONUCLEASE H"/>
    <property type="match status" value="1"/>
</dbReference>
<dbReference type="AlphaFoldDB" id="V5I8D5"/>
<protein>
    <recommendedName>
        <fullName evidence="2">CCHC-type domain-containing protein</fullName>
    </recommendedName>
</protein>
<dbReference type="Gene3D" id="2.40.70.10">
    <property type="entry name" value="Acid Proteases"/>
    <property type="match status" value="1"/>
</dbReference>
<dbReference type="PROSITE" id="PS50158">
    <property type="entry name" value="ZF_CCHC"/>
    <property type="match status" value="1"/>
</dbReference>
<keyword evidence="1" id="KW-0863">Zinc-finger</keyword>
<dbReference type="Pfam" id="PF05585">
    <property type="entry name" value="DUF1758"/>
    <property type="match status" value="1"/>
</dbReference>
<dbReference type="GO" id="GO:0003676">
    <property type="term" value="F:nucleic acid binding"/>
    <property type="evidence" value="ECO:0007669"/>
    <property type="project" value="InterPro"/>
</dbReference>
<name>V5I8D5_ANOGL</name>
<keyword evidence="1" id="KW-0479">Metal-binding</keyword>
<organism evidence="3">
    <name type="scientific">Anoplophora glabripennis</name>
    <name type="common">Asian longhorn beetle</name>
    <name type="synonym">Anoplophora nobilis</name>
    <dbReference type="NCBI Taxonomy" id="217634"/>
    <lineage>
        <taxon>Eukaryota</taxon>
        <taxon>Metazoa</taxon>
        <taxon>Ecdysozoa</taxon>
        <taxon>Arthropoda</taxon>
        <taxon>Hexapoda</taxon>
        <taxon>Insecta</taxon>
        <taxon>Pterygota</taxon>
        <taxon>Neoptera</taxon>
        <taxon>Endopterygota</taxon>
        <taxon>Coleoptera</taxon>
        <taxon>Polyphaga</taxon>
        <taxon>Cucujiformia</taxon>
        <taxon>Chrysomeloidea</taxon>
        <taxon>Cerambycidae</taxon>
        <taxon>Lamiinae</taxon>
        <taxon>Lamiini</taxon>
        <taxon>Anoplophora</taxon>
    </lineage>
</organism>
<feature type="non-terminal residue" evidence="3">
    <location>
        <position position="641"/>
    </location>
</feature>
<evidence type="ECO:0000259" key="2">
    <source>
        <dbReference type="PROSITE" id="PS50158"/>
    </source>
</evidence>
<accession>V5I8D5</accession>
<dbReference type="SUPFAM" id="SSF50630">
    <property type="entry name" value="Acid proteases"/>
    <property type="match status" value="1"/>
</dbReference>
<dbReference type="PANTHER" id="PTHR47331">
    <property type="entry name" value="PHD-TYPE DOMAIN-CONTAINING PROTEIN"/>
    <property type="match status" value="1"/>
</dbReference>
<dbReference type="GO" id="GO:0071897">
    <property type="term" value="P:DNA biosynthetic process"/>
    <property type="evidence" value="ECO:0007669"/>
    <property type="project" value="UniProtKB-ARBA"/>
</dbReference>
<dbReference type="InterPro" id="IPR008737">
    <property type="entry name" value="DUF1758"/>
</dbReference>
<dbReference type="InterPro" id="IPR001878">
    <property type="entry name" value="Znf_CCHC"/>
</dbReference>
<dbReference type="EMBL" id="GALX01004875">
    <property type="protein sequence ID" value="JAB63591.1"/>
    <property type="molecule type" value="Transcribed_RNA"/>
</dbReference>
<dbReference type="GO" id="GO:0008270">
    <property type="term" value="F:zinc ion binding"/>
    <property type="evidence" value="ECO:0007669"/>
    <property type="project" value="UniProtKB-KW"/>
</dbReference>
<feature type="non-terminal residue" evidence="3">
    <location>
        <position position="1"/>
    </location>
</feature>
<evidence type="ECO:0000313" key="3">
    <source>
        <dbReference type="EMBL" id="JAB63591.1"/>
    </source>
</evidence>
<dbReference type="SUPFAM" id="SSF56672">
    <property type="entry name" value="DNA/RNA polymerases"/>
    <property type="match status" value="1"/>
</dbReference>
<dbReference type="InterPro" id="IPR043502">
    <property type="entry name" value="DNA/RNA_pol_sf"/>
</dbReference>
<keyword evidence="1" id="KW-0862">Zinc</keyword>